<dbReference type="PANTHER" id="PTHR43429:SF3">
    <property type="entry name" value="NITRITE REDUCTASE [NAD(P)H]"/>
    <property type="match status" value="1"/>
</dbReference>
<evidence type="ECO:0000259" key="6">
    <source>
        <dbReference type="Pfam" id="PF07992"/>
    </source>
</evidence>
<reference evidence="7" key="1">
    <citation type="journal article" date="2022" name="Nat. Microbiol.">
        <title>Unique mobile elements and scalable gene flow at the prokaryote-eukaryote boundary revealed by circularized Asgard archaea genomes.</title>
        <authorList>
            <person name="Wu F."/>
            <person name="Speth D.R."/>
            <person name="Philosof A."/>
            <person name="Cremiere A."/>
            <person name="Narayanan A."/>
            <person name="Barco R.A."/>
            <person name="Connon S.A."/>
            <person name="Amend J.P."/>
            <person name="Antoshechkin I.A."/>
            <person name="Orphan V.J."/>
        </authorList>
    </citation>
    <scope>NUCLEOTIDE SEQUENCE</scope>
    <source>
        <strain evidence="7">PM71</strain>
    </source>
</reference>
<evidence type="ECO:0000256" key="4">
    <source>
        <dbReference type="ARBA" id="ARBA00022827"/>
    </source>
</evidence>
<dbReference type="InterPro" id="IPR016156">
    <property type="entry name" value="FAD/NAD-linked_Rdtase_dimer_sf"/>
</dbReference>
<dbReference type="EMBL" id="CP084166">
    <property type="protein sequence ID" value="UJG39541.1"/>
    <property type="molecule type" value="Genomic_DNA"/>
</dbReference>
<comment type="similarity">
    <text evidence="2">Belongs to the class-III pyridine nucleotide-disulfide oxidoreductase family.</text>
</comment>
<dbReference type="SUPFAM" id="SSF55424">
    <property type="entry name" value="FAD/NAD-linked reductases, dimerisation (C-terminal) domain"/>
    <property type="match status" value="1"/>
</dbReference>
<accession>A0A9Y1BHU5</accession>
<proteinExistence type="inferred from homology"/>
<protein>
    <submittedName>
        <fullName evidence="7">FAD-dependent oxidoreductase</fullName>
    </submittedName>
</protein>
<keyword evidence="4" id="KW-0274">FAD</keyword>
<keyword evidence="3" id="KW-0285">Flavoprotein</keyword>
<dbReference type="AlphaFoldDB" id="A0A9Y1BHU5"/>
<dbReference type="InterPro" id="IPR050260">
    <property type="entry name" value="FAD-bd_OxRdtase"/>
</dbReference>
<dbReference type="SUPFAM" id="SSF51905">
    <property type="entry name" value="FAD/NAD(P)-binding domain"/>
    <property type="match status" value="1"/>
</dbReference>
<dbReference type="Gene3D" id="3.50.50.60">
    <property type="entry name" value="FAD/NAD(P)-binding domain"/>
    <property type="match status" value="2"/>
</dbReference>
<organism evidence="7">
    <name type="scientific">Candidatus Heimdallarchaeum aukensis</name>
    <dbReference type="NCBI Taxonomy" id="2876573"/>
    <lineage>
        <taxon>Archaea</taxon>
        <taxon>Promethearchaeati</taxon>
        <taxon>Candidatus Heimdallarchaeota</taxon>
        <taxon>Candidatus Heimdallarchaeia (ex Rinke et al. 2021) (nom. nud.)</taxon>
        <taxon>Candidatus Heimdallarchaeales</taxon>
        <taxon>Candidatus Heimdallarchaeaceae</taxon>
        <taxon>Candidatus Heimdallarchaeum</taxon>
    </lineage>
</organism>
<dbReference type="GO" id="GO:0016491">
    <property type="term" value="F:oxidoreductase activity"/>
    <property type="evidence" value="ECO:0007669"/>
    <property type="project" value="InterPro"/>
</dbReference>
<dbReference type="InterPro" id="IPR004099">
    <property type="entry name" value="Pyr_nucl-diS_OxRdtase_dimer"/>
</dbReference>
<dbReference type="InterPro" id="IPR023753">
    <property type="entry name" value="FAD/NAD-binding_dom"/>
</dbReference>
<dbReference type="PANTHER" id="PTHR43429">
    <property type="entry name" value="PYRIDINE NUCLEOTIDE-DISULFIDE OXIDOREDUCTASE DOMAIN-CONTAINING"/>
    <property type="match status" value="1"/>
</dbReference>
<evidence type="ECO:0000256" key="3">
    <source>
        <dbReference type="ARBA" id="ARBA00022630"/>
    </source>
</evidence>
<evidence type="ECO:0000313" key="7">
    <source>
        <dbReference type="EMBL" id="UJG39541.1"/>
    </source>
</evidence>
<evidence type="ECO:0000259" key="5">
    <source>
        <dbReference type="Pfam" id="PF02852"/>
    </source>
</evidence>
<dbReference type="Proteomes" id="UP001201020">
    <property type="component" value="Chromosome"/>
</dbReference>
<feature type="domain" description="FAD/NAD(P)-binding" evidence="6">
    <location>
        <begin position="1"/>
        <end position="291"/>
    </location>
</feature>
<dbReference type="Pfam" id="PF07992">
    <property type="entry name" value="Pyr_redox_2"/>
    <property type="match status" value="1"/>
</dbReference>
<evidence type="ECO:0000256" key="1">
    <source>
        <dbReference type="ARBA" id="ARBA00001974"/>
    </source>
</evidence>
<dbReference type="PRINTS" id="PR00411">
    <property type="entry name" value="PNDRDTASEI"/>
</dbReference>
<feature type="domain" description="Pyridine nucleotide-disulphide oxidoreductase dimerisation" evidence="5">
    <location>
        <begin position="332"/>
        <end position="435"/>
    </location>
</feature>
<name>A0A9Y1BHU5_9ARCH</name>
<comment type="cofactor">
    <cofactor evidence="1">
        <name>FAD</name>
        <dbReference type="ChEBI" id="CHEBI:57692"/>
    </cofactor>
</comment>
<dbReference type="Pfam" id="PF02852">
    <property type="entry name" value="Pyr_redox_dim"/>
    <property type="match status" value="1"/>
</dbReference>
<gene>
    <name evidence="7" type="ORF">K9W45_06620</name>
</gene>
<sequence length="453" mass="50044">MKVVVIGHGSTGWTAATTLRAWDRKCEITVIDMKNYDVYHPCAMPYVIGGLFEDETAIIEKLNYERMKINFLRKHKATKIDRENKIVKAISLETNEEVDLEYDYVIIATGSKAKLPPIEGIKEGKNVYTLKWIEDSEKIRKAAENAKNVVVIGASAIGLEVATELAHRGIDTKVLVRSRIMRLLVDPDYGELIVNLLEEKLPKLKFLLGINAQRLVLNDEGYVTKVITTEGEELEADLVIAAAGVAPEATLAKEAGLEIGETGAIVTDEELRTSDKNILAIGDCAETIHLVSKKPVNSALATCGVRMSRVAAMTIAKPGTLKFPGTLNNFIVPYIDIRVGSVGLTETAAKELGFETVSAKIKTFDKPHYMPDKTDFYFKLIVDKQTDKILGAQAIGSDYTITNLNIVALALQKEMTFQELLEADLSYAPAVNETIYPVTQALEFIARKVLRKR</sequence>
<dbReference type="PRINTS" id="PR00368">
    <property type="entry name" value="FADPNR"/>
</dbReference>
<dbReference type="InterPro" id="IPR036188">
    <property type="entry name" value="FAD/NAD-bd_sf"/>
</dbReference>
<evidence type="ECO:0000256" key="2">
    <source>
        <dbReference type="ARBA" id="ARBA00009130"/>
    </source>
</evidence>